<evidence type="ECO:0000256" key="3">
    <source>
        <dbReference type="ARBA" id="ARBA00022771"/>
    </source>
</evidence>
<dbReference type="PANTHER" id="PTHR46481">
    <property type="entry name" value="ZINC FINGER BED DOMAIN-CONTAINING PROTEIN 4"/>
    <property type="match status" value="1"/>
</dbReference>
<gene>
    <name evidence="6" type="ORF">OSB04_016997</name>
</gene>
<proteinExistence type="predicted"/>
<protein>
    <submittedName>
        <fullName evidence="6">Uncharacterized protein</fullName>
    </submittedName>
</protein>
<dbReference type="GO" id="GO:0005634">
    <property type="term" value="C:nucleus"/>
    <property type="evidence" value="ECO:0007669"/>
    <property type="project" value="UniProtKB-SubCell"/>
</dbReference>
<evidence type="ECO:0000256" key="4">
    <source>
        <dbReference type="ARBA" id="ARBA00022833"/>
    </source>
</evidence>
<keyword evidence="2" id="KW-0479">Metal-binding</keyword>
<accession>A0AA38W924</accession>
<evidence type="ECO:0000256" key="5">
    <source>
        <dbReference type="ARBA" id="ARBA00023242"/>
    </source>
</evidence>
<reference evidence="6" key="1">
    <citation type="submission" date="2023-03" db="EMBL/GenBank/DDBJ databases">
        <title>Chromosome-scale reference genome and RAD-based genetic map of yellow starthistle (Centaurea solstitialis) reveal putative structural variation and QTLs associated with invader traits.</title>
        <authorList>
            <person name="Reatini B."/>
            <person name="Cang F.A."/>
            <person name="Jiang Q."/>
            <person name="Mckibben M.T.W."/>
            <person name="Barker M.S."/>
            <person name="Rieseberg L.H."/>
            <person name="Dlugosch K.M."/>
        </authorList>
    </citation>
    <scope>NUCLEOTIDE SEQUENCE</scope>
    <source>
        <strain evidence="6">CAN-66</strain>
        <tissue evidence="6">Leaf</tissue>
    </source>
</reference>
<dbReference type="AlphaFoldDB" id="A0AA38W924"/>
<dbReference type="SUPFAM" id="SSF53098">
    <property type="entry name" value="Ribonuclease H-like"/>
    <property type="match status" value="1"/>
</dbReference>
<evidence type="ECO:0000256" key="1">
    <source>
        <dbReference type="ARBA" id="ARBA00004123"/>
    </source>
</evidence>
<comment type="caution">
    <text evidence="6">The sequence shown here is derived from an EMBL/GenBank/DDBJ whole genome shotgun (WGS) entry which is preliminary data.</text>
</comment>
<dbReference type="InterPro" id="IPR012337">
    <property type="entry name" value="RNaseH-like_sf"/>
</dbReference>
<comment type="subcellular location">
    <subcellularLocation>
        <location evidence="1">Nucleus</location>
    </subcellularLocation>
</comment>
<dbReference type="PANTHER" id="PTHR46481:SF10">
    <property type="entry name" value="ZINC FINGER BED DOMAIN-CONTAINING PROTEIN 39"/>
    <property type="match status" value="1"/>
</dbReference>
<keyword evidence="3" id="KW-0863">Zinc-finger</keyword>
<keyword evidence="4" id="KW-0862">Zinc</keyword>
<keyword evidence="5" id="KW-0539">Nucleus</keyword>
<evidence type="ECO:0000313" key="6">
    <source>
        <dbReference type="EMBL" id="KAJ9552952.1"/>
    </source>
</evidence>
<dbReference type="EMBL" id="JARYMX010000004">
    <property type="protein sequence ID" value="KAJ9552952.1"/>
    <property type="molecule type" value="Genomic_DNA"/>
</dbReference>
<evidence type="ECO:0000256" key="2">
    <source>
        <dbReference type="ARBA" id="ARBA00022723"/>
    </source>
</evidence>
<dbReference type="Proteomes" id="UP001172457">
    <property type="component" value="Chromosome 4"/>
</dbReference>
<dbReference type="GO" id="GO:0008270">
    <property type="term" value="F:zinc ion binding"/>
    <property type="evidence" value="ECO:0007669"/>
    <property type="project" value="UniProtKB-KW"/>
</dbReference>
<name>A0AA38W924_9ASTR</name>
<sequence>MLNFQPSDFDVDSLPLIVPNAKYDENKMREAIANWVLGTEQPFTVMEEVLYVKMMKTAQPQVKKFSRATSRTDCFKIYEHEKKKLKALTKAASKISLTTNCWRSSHQRIEYMVITGHFIDKNWRFDDFGNCLKEWEIENKIFTISVDNAAYNDRVVRTLKDNFSREKRLSCEGRLFHIRYCAYILNILMKDTK</sequence>
<keyword evidence="7" id="KW-1185">Reference proteome</keyword>
<dbReference type="InterPro" id="IPR052035">
    <property type="entry name" value="ZnF_BED_domain_contain"/>
</dbReference>
<organism evidence="6 7">
    <name type="scientific">Centaurea solstitialis</name>
    <name type="common">yellow star-thistle</name>
    <dbReference type="NCBI Taxonomy" id="347529"/>
    <lineage>
        <taxon>Eukaryota</taxon>
        <taxon>Viridiplantae</taxon>
        <taxon>Streptophyta</taxon>
        <taxon>Embryophyta</taxon>
        <taxon>Tracheophyta</taxon>
        <taxon>Spermatophyta</taxon>
        <taxon>Magnoliopsida</taxon>
        <taxon>eudicotyledons</taxon>
        <taxon>Gunneridae</taxon>
        <taxon>Pentapetalae</taxon>
        <taxon>asterids</taxon>
        <taxon>campanulids</taxon>
        <taxon>Asterales</taxon>
        <taxon>Asteraceae</taxon>
        <taxon>Carduoideae</taxon>
        <taxon>Cardueae</taxon>
        <taxon>Centaureinae</taxon>
        <taxon>Centaurea</taxon>
    </lineage>
</organism>
<evidence type="ECO:0000313" key="7">
    <source>
        <dbReference type="Proteomes" id="UP001172457"/>
    </source>
</evidence>